<reference evidence="1 2" key="1">
    <citation type="submission" date="2018-12" db="EMBL/GenBank/DDBJ databases">
        <title>The genome sequences of Variovorax guangxiensis DSM 27352.</title>
        <authorList>
            <person name="Gao J."/>
            <person name="Sun J."/>
        </authorList>
    </citation>
    <scope>NUCLEOTIDE SEQUENCE [LARGE SCALE GENOMIC DNA]</scope>
    <source>
        <strain evidence="1 2">DSM 27352</strain>
    </source>
</reference>
<accession>A0A433MVQ2</accession>
<organism evidence="1 2">
    <name type="scientific">Variovorax guangxiensis</name>
    <dbReference type="NCBI Taxonomy" id="1775474"/>
    <lineage>
        <taxon>Bacteria</taxon>
        <taxon>Pseudomonadati</taxon>
        <taxon>Pseudomonadota</taxon>
        <taxon>Betaproteobacteria</taxon>
        <taxon>Burkholderiales</taxon>
        <taxon>Comamonadaceae</taxon>
        <taxon>Variovorax</taxon>
    </lineage>
</organism>
<evidence type="ECO:0000313" key="1">
    <source>
        <dbReference type="EMBL" id="RUR71908.1"/>
    </source>
</evidence>
<dbReference type="Proteomes" id="UP000281118">
    <property type="component" value="Unassembled WGS sequence"/>
</dbReference>
<dbReference type="RefSeq" id="WP_126025957.1">
    <property type="nucleotide sequence ID" value="NZ_RXFT01000026.1"/>
</dbReference>
<comment type="caution">
    <text evidence="1">The sequence shown here is derived from an EMBL/GenBank/DDBJ whole genome shotgun (WGS) entry which is preliminary data.</text>
</comment>
<sequence length="90" mass="9803">MNQIDEEDMQLDAVRGVIGVWEGIVQSLIRAERDNAGADPARLEELQRALYAAARERHALRAADHASVAIARSKYAELIAAHRRAQGAGA</sequence>
<proteinExistence type="predicted"/>
<gene>
    <name evidence="1" type="ORF">EJP67_33160</name>
</gene>
<dbReference type="EMBL" id="RXFT01000026">
    <property type="protein sequence ID" value="RUR71908.1"/>
    <property type="molecule type" value="Genomic_DNA"/>
</dbReference>
<name>A0A433MVQ2_9BURK</name>
<protein>
    <submittedName>
        <fullName evidence="1">Uncharacterized protein</fullName>
    </submittedName>
</protein>
<evidence type="ECO:0000313" key="2">
    <source>
        <dbReference type="Proteomes" id="UP000281118"/>
    </source>
</evidence>
<dbReference type="AlphaFoldDB" id="A0A433MVQ2"/>